<evidence type="ECO:0000256" key="1">
    <source>
        <dbReference type="SAM" id="MobiDB-lite"/>
    </source>
</evidence>
<dbReference type="RefSeq" id="XP_026076625.1">
    <property type="nucleotide sequence ID" value="XM_026220840.1"/>
</dbReference>
<dbReference type="GeneID" id="113054977"/>
<organism evidence="2 3">
    <name type="scientific">Carassius auratus</name>
    <name type="common">Goldfish</name>
    <dbReference type="NCBI Taxonomy" id="7957"/>
    <lineage>
        <taxon>Eukaryota</taxon>
        <taxon>Metazoa</taxon>
        <taxon>Chordata</taxon>
        <taxon>Craniata</taxon>
        <taxon>Vertebrata</taxon>
        <taxon>Euteleostomi</taxon>
        <taxon>Actinopterygii</taxon>
        <taxon>Neopterygii</taxon>
        <taxon>Teleostei</taxon>
        <taxon>Ostariophysi</taxon>
        <taxon>Cypriniformes</taxon>
        <taxon>Cyprinidae</taxon>
        <taxon>Cyprininae</taxon>
        <taxon>Carassius</taxon>
    </lineage>
</organism>
<protein>
    <submittedName>
        <fullName evidence="3">Uncharacterized protein LOC113054977</fullName>
    </submittedName>
</protein>
<dbReference type="AlphaFoldDB" id="A0A6P6KWF0"/>
<proteinExistence type="predicted"/>
<sequence>MATENITASENQEELSLFIAKDDKVLSFLEKNRGSSGARTRGIVCPESLPWRNLCISSSKGHGRESKCYLLRNGCYLQVGYWPYLSKVADNFTDMQPLMEMRPFLSVVHAKAHTAKCEETSLIHVRVKQSVEDKVHQDITAQQWVCDVQQWAVTEPGSTTQQGATKDLRAEIESIIVALLRKKQDLYRQHDSNQTRQRKRRKIRVLKTN</sequence>
<reference evidence="3" key="1">
    <citation type="submission" date="2025-08" db="UniProtKB">
        <authorList>
            <consortium name="RefSeq"/>
        </authorList>
    </citation>
    <scope>IDENTIFICATION</scope>
    <source>
        <strain evidence="3">Wakin</strain>
        <tissue evidence="3">Muscle</tissue>
    </source>
</reference>
<name>A0A6P6KWF0_CARAU</name>
<dbReference type="OrthoDB" id="8942143at2759"/>
<dbReference type="Proteomes" id="UP000515129">
    <property type="component" value="Chromosome 36"/>
</dbReference>
<evidence type="ECO:0000313" key="3">
    <source>
        <dbReference type="RefSeq" id="XP_026076625.1"/>
    </source>
</evidence>
<feature type="compositionally biased region" description="Basic residues" evidence="1">
    <location>
        <begin position="196"/>
        <end position="209"/>
    </location>
</feature>
<evidence type="ECO:0000313" key="2">
    <source>
        <dbReference type="Proteomes" id="UP000515129"/>
    </source>
</evidence>
<accession>A0A6P6KWF0</accession>
<feature type="region of interest" description="Disordered" evidence="1">
    <location>
        <begin position="188"/>
        <end position="209"/>
    </location>
</feature>
<gene>
    <name evidence="3" type="primary">LOC113054977</name>
</gene>
<dbReference type="KEGG" id="caua:113054977"/>
<keyword evidence="2" id="KW-1185">Reference proteome</keyword>